<reference evidence="2" key="1">
    <citation type="submission" date="2022-11" db="EMBL/GenBank/DDBJ databases">
        <title>Lysinibacillus irui.</title>
        <authorList>
            <person name="Akintayo S.O."/>
        </authorList>
    </citation>
    <scope>NUCLEOTIDE SEQUENCE</scope>
    <source>
        <strain evidence="2">IRB4-01</strain>
    </source>
</reference>
<feature type="transmembrane region" description="Helical" evidence="1">
    <location>
        <begin position="95"/>
        <end position="113"/>
    </location>
</feature>
<feature type="transmembrane region" description="Helical" evidence="1">
    <location>
        <begin position="5"/>
        <end position="24"/>
    </location>
</feature>
<evidence type="ECO:0000256" key="1">
    <source>
        <dbReference type="SAM" id="Phobius"/>
    </source>
</evidence>
<feature type="transmembrane region" description="Helical" evidence="1">
    <location>
        <begin position="69"/>
        <end position="89"/>
    </location>
</feature>
<dbReference type="NCBIfam" id="NF041644">
    <property type="entry name" value="CBO0543_fam"/>
    <property type="match status" value="1"/>
</dbReference>
<keyword evidence="1" id="KW-0812">Transmembrane</keyword>
<dbReference type="AlphaFoldDB" id="A0AAJ5RSS3"/>
<feature type="transmembrane region" description="Helical" evidence="1">
    <location>
        <begin position="36"/>
        <end position="57"/>
    </location>
</feature>
<dbReference type="KEGG" id="liu:OU989_09975"/>
<evidence type="ECO:0000313" key="2">
    <source>
        <dbReference type="EMBL" id="WDV08774.1"/>
    </source>
</evidence>
<dbReference type="Proteomes" id="UP001219585">
    <property type="component" value="Chromosome"/>
</dbReference>
<gene>
    <name evidence="2" type="ORF">OU989_09975</name>
</gene>
<proteinExistence type="predicted"/>
<name>A0AAJ5RSS3_9BACI</name>
<dbReference type="InterPro" id="IPR048147">
    <property type="entry name" value="CBO0543-like"/>
</dbReference>
<evidence type="ECO:0000313" key="3">
    <source>
        <dbReference type="Proteomes" id="UP001219585"/>
    </source>
</evidence>
<keyword evidence="1" id="KW-1133">Transmembrane helix</keyword>
<accession>A0AAJ5RSS3</accession>
<protein>
    <submittedName>
        <fullName evidence="2">Uncharacterized protein</fullName>
    </submittedName>
</protein>
<sequence length="127" mass="15356">MFTCYVGIILSLIANLMMFVYPLWEYPGTKIEQFFINLLNGFGIYFVVIYFFLQSLPKEENFLSITRHIFYWSIFVILIELLYLTTGFIEYGLWWNLGFSYVTDCILFIMFYIHHKWASNYLTVKRD</sequence>
<keyword evidence="1" id="KW-0472">Membrane</keyword>
<organism evidence="2 3">
    <name type="scientific">Lysinibacillus irui</name>
    <dbReference type="NCBI Taxonomy" id="2998077"/>
    <lineage>
        <taxon>Bacteria</taxon>
        <taxon>Bacillati</taxon>
        <taxon>Bacillota</taxon>
        <taxon>Bacilli</taxon>
        <taxon>Bacillales</taxon>
        <taxon>Bacillaceae</taxon>
        <taxon>Lysinibacillus</taxon>
    </lineage>
</organism>
<dbReference type="EMBL" id="CP113527">
    <property type="protein sequence ID" value="WDV08774.1"/>
    <property type="molecule type" value="Genomic_DNA"/>
</dbReference>